<gene>
    <name evidence="2" type="ORF">BSTOLATCC_MIC31938</name>
</gene>
<feature type="domain" description="Non-haem dioxygenase N-terminal" evidence="1">
    <location>
        <begin position="25"/>
        <end position="131"/>
    </location>
</feature>
<comment type="caution">
    <text evidence="2">The sequence shown here is derived from an EMBL/GenBank/DDBJ whole genome shotgun (WGS) entry which is preliminary data.</text>
</comment>
<dbReference type="PANTHER" id="PTHR48420:SF1">
    <property type="entry name" value="NON-HAEM DIOXYGENASE N-TERMINAL DOMAIN-CONTAINING PROTEIN"/>
    <property type="match status" value="1"/>
</dbReference>
<proteinExistence type="predicted"/>
<dbReference type="SUPFAM" id="SSF51197">
    <property type="entry name" value="Clavaminate synthase-like"/>
    <property type="match status" value="1"/>
</dbReference>
<evidence type="ECO:0000313" key="3">
    <source>
        <dbReference type="Proteomes" id="UP001162131"/>
    </source>
</evidence>
<evidence type="ECO:0000313" key="2">
    <source>
        <dbReference type="EMBL" id="CAG9322822.1"/>
    </source>
</evidence>
<dbReference type="InterPro" id="IPR027443">
    <property type="entry name" value="IPNS-like_sf"/>
</dbReference>
<dbReference type="InterPro" id="IPR026992">
    <property type="entry name" value="DIOX_N"/>
</dbReference>
<dbReference type="PANTHER" id="PTHR48420">
    <property type="entry name" value="NON-HAEM DIOXYGENASE N-TERMINAL DOMAIN-CONTAINING PROTEIN"/>
    <property type="match status" value="1"/>
</dbReference>
<dbReference type="Pfam" id="PF14226">
    <property type="entry name" value="DIOX_N"/>
    <property type="match status" value="1"/>
</dbReference>
<protein>
    <recommendedName>
        <fullName evidence="1">Non-haem dioxygenase N-terminal domain-containing protein</fullName>
    </recommendedName>
</protein>
<dbReference type="Proteomes" id="UP001162131">
    <property type="component" value="Unassembled WGS sequence"/>
</dbReference>
<dbReference type="AlphaFoldDB" id="A0AAU9J9B0"/>
<sequence>MKIAKPILRWMSSFKPVSISYQNLLESSNIINLIEEAYGEDGLGILEIEEIPDYHSKRVNLLKFSRDLALLPQEEKQKITLPHTRAVGWSHGIESFKGEPELNKASFYANPLQDEGFLGTSLYNDNIWPDNLPQFKPIFKDFGTLIVKIATDLVKHIDLYISKKCPDYKKGTLEEVLKTHNSHIARLIHYFPQENSDKHWCDWHSDFSIVTGLTCALYLDEQSGQIIEDNEINDERTGLFIKNRRGEVMKANLTGKNLYFQVGEISQILSGGWLKPTPHCVMTTGLHYGISRNTLAVFCEPRPEFLMEVPAEHSKLFEKYEGVPALSERWKPGMTYGEFKDSSFRYYS</sequence>
<dbReference type="EMBL" id="CAJZBQ010000032">
    <property type="protein sequence ID" value="CAG9322822.1"/>
    <property type="molecule type" value="Genomic_DNA"/>
</dbReference>
<keyword evidence="3" id="KW-1185">Reference proteome</keyword>
<dbReference type="Gene3D" id="2.60.120.330">
    <property type="entry name" value="B-lactam Antibiotic, Isopenicillin N Synthase, Chain"/>
    <property type="match status" value="1"/>
</dbReference>
<organism evidence="2 3">
    <name type="scientific">Blepharisma stoltei</name>
    <dbReference type="NCBI Taxonomy" id="1481888"/>
    <lineage>
        <taxon>Eukaryota</taxon>
        <taxon>Sar</taxon>
        <taxon>Alveolata</taxon>
        <taxon>Ciliophora</taxon>
        <taxon>Postciliodesmatophora</taxon>
        <taxon>Heterotrichea</taxon>
        <taxon>Heterotrichida</taxon>
        <taxon>Blepharismidae</taxon>
        <taxon>Blepharisma</taxon>
    </lineage>
</organism>
<accession>A0AAU9J9B0</accession>
<evidence type="ECO:0000259" key="1">
    <source>
        <dbReference type="Pfam" id="PF14226"/>
    </source>
</evidence>
<name>A0AAU9J9B0_9CILI</name>
<reference evidence="2" key="1">
    <citation type="submission" date="2021-09" db="EMBL/GenBank/DDBJ databases">
        <authorList>
            <consortium name="AG Swart"/>
            <person name="Singh M."/>
            <person name="Singh A."/>
            <person name="Seah K."/>
            <person name="Emmerich C."/>
        </authorList>
    </citation>
    <scope>NUCLEOTIDE SEQUENCE</scope>
    <source>
        <strain evidence="2">ATCC30299</strain>
    </source>
</reference>